<feature type="region of interest" description="Disordered" evidence="1">
    <location>
        <begin position="54"/>
        <end position="80"/>
    </location>
</feature>
<sequence length="147" mass="17141">MVTRDDFNRYDPQRQHASATFPEPKCFQNPDAGYHTGLECHALIKVLQLPRLADSTSMRSDAPPSQNRLDRDDRRRKSTMRSLRRVLRMYFGLSVILFNSREDQQWRRNGDVPRAHDQTGRVRSGSWTDPERNAISRNQSSVRSLQV</sequence>
<dbReference type="WBParaSite" id="PEQ_0000825701-mRNA-1">
    <property type="protein sequence ID" value="PEQ_0000825701-mRNA-1"/>
    <property type="gene ID" value="PEQ_0000825701"/>
</dbReference>
<feature type="region of interest" description="Disordered" evidence="1">
    <location>
        <begin position="108"/>
        <end position="147"/>
    </location>
</feature>
<accession>A0A914RPH7</accession>
<feature type="compositionally biased region" description="Polar residues" evidence="1">
    <location>
        <begin position="135"/>
        <end position="147"/>
    </location>
</feature>
<protein>
    <submittedName>
        <fullName evidence="3">Uncharacterized protein</fullName>
    </submittedName>
</protein>
<dbReference type="Proteomes" id="UP000887564">
    <property type="component" value="Unplaced"/>
</dbReference>
<evidence type="ECO:0000313" key="3">
    <source>
        <dbReference type="WBParaSite" id="PEQ_0000825701-mRNA-1"/>
    </source>
</evidence>
<feature type="compositionally biased region" description="Basic and acidic residues" evidence="1">
    <location>
        <begin position="1"/>
        <end position="14"/>
    </location>
</feature>
<reference evidence="3" key="1">
    <citation type="submission" date="2022-11" db="UniProtKB">
        <authorList>
            <consortium name="WormBaseParasite"/>
        </authorList>
    </citation>
    <scope>IDENTIFICATION</scope>
</reference>
<dbReference type="AlphaFoldDB" id="A0A914RPH7"/>
<feature type="region of interest" description="Disordered" evidence="1">
    <location>
        <begin position="1"/>
        <end position="25"/>
    </location>
</feature>
<name>A0A914RPH7_PAREQ</name>
<feature type="compositionally biased region" description="Polar residues" evidence="1">
    <location>
        <begin position="54"/>
        <end position="67"/>
    </location>
</feature>
<feature type="compositionally biased region" description="Basic and acidic residues" evidence="1">
    <location>
        <begin position="108"/>
        <end position="120"/>
    </location>
</feature>
<evidence type="ECO:0000313" key="2">
    <source>
        <dbReference type="Proteomes" id="UP000887564"/>
    </source>
</evidence>
<keyword evidence="2" id="KW-1185">Reference proteome</keyword>
<organism evidence="2 3">
    <name type="scientific">Parascaris equorum</name>
    <name type="common">Equine roundworm</name>
    <dbReference type="NCBI Taxonomy" id="6256"/>
    <lineage>
        <taxon>Eukaryota</taxon>
        <taxon>Metazoa</taxon>
        <taxon>Ecdysozoa</taxon>
        <taxon>Nematoda</taxon>
        <taxon>Chromadorea</taxon>
        <taxon>Rhabditida</taxon>
        <taxon>Spirurina</taxon>
        <taxon>Ascaridomorpha</taxon>
        <taxon>Ascaridoidea</taxon>
        <taxon>Ascarididae</taxon>
        <taxon>Parascaris</taxon>
    </lineage>
</organism>
<evidence type="ECO:0000256" key="1">
    <source>
        <dbReference type="SAM" id="MobiDB-lite"/>
    </source>
</evidence>
<proteinExistence type="predicted"/>